<name>A0ABX7NNW4_9BACT</name>
<dbReference type="InterPro" id="IPR006103">
    <property type="entry name" value="Glyco_hydro_2_cat"/>
</dbReference>
<evidence type="ECO:0000313" key="3">
    <source>
        <dbReference type="EMBL" id="QSQ20546.1"/>
    </source>
</evidence>
<sequence length="437" mass="47113">MNPTRPVLALLWAFVLVPLASARAATAIVKSGDGWQLQVDGKPYVAKGVTFSGSRSVDYEKDCERLAALGVNTLRTWGTGSETRVLLDAAQKHGLKVLVGLWLRQGRPGAESDDSFDYLHDTQGMKKQLADTLTQVRAYKDHPAVLAWGIGNEVLLNSPNDASKEAYARFLEQVVREVKKLDAGHPVISVDAWTLGVPWWMKFTPSLDAYGINVYGGGIHVLPGELQKAGVTKPWLITEFGAQGEWDAPKDANGIPREPTDAEKYDAIVDGWKNALAPHVQAGHCLGLFVFNYSAAFDHTGLWLGMMSGTSTRPAWHAVREAYSGQKPATPLPAITRVTVGEVKREKSGTFAQVAVEAQSSDAAPLEVSFAYNFRGAPTRHEQGEVVRLQASPGPTPGSWLVRMPSVKGPIKLYALAKDRAGNLAAATTSVALPSAP</sequence>
<protein>
    <recommendedName>
        <fullName evidence="2">Glycoside hydrolase family 2 catalytic domain-containing protein</fullName>
    </recommendedName>
</protein>
<dbReference type="RefSeq" id="WP_206722126.1">
    <property type="nucleotide sequence ID" value="NZ_CP071090.1"/>
</dbReference>
<evidence type="ECO:0000313" key="4">
    <source>
        <dbReference type="Proteomes" id="UP000662747"/>
    </source>
</evidence>
<evidence type="ECO:0000259" key="2">
    <source>
        <dbReference type="Pfam" id="PF02836"/>
    </source>
</evidence>
<feature type="signal peptide" evidence="1">
    <location>
        <begin position="1"/>
        <end position="24"/>
    </location>
</feature>
<keyword evidence="1" id="KW-0732">Signal</keyword>
<dbReference type="EMBL" id="CP071090">
    <property type="protein sequence ID" value="QSQ20546.1"/>
    <property type="molecule type" value="Genomic_DNA"/>
</dbReference>
<proteinExistence type="predicted"/>
<dbReference type="Gene3D" id="3.20.20.80">
    <property type="entry name" value="Glycosidases"/>
    <property type="match status" value="1"/>
</dbReference>
<evidence type="ECO:0000256" key="1">
    <source>
        <dbReference type="SAM" id="SignalP"/>
    </source>
</evidence>
<organism evidence="3 4">
    <name type="scientific">Pyxidicoccus parkwayensis</name>
    <dbReference type="NCBI Taxonomy" id="2813578"/>
    <lineage>
        <taxon>Bacteria</taxon>
        <taxon>Pseudomonadati</taxon>
        <taxon>Myxococcota</taxon>
        <taxon>Myxococcia</taxon>
        <taxon>Myxococcales</taxon>
        <taxon>Cystobacterineae</taxon>
        <taxon>Myxococcaceae</taxon>
        <taxon>Pyxidicoccus</taxon>
    </lineage>
</organism>
<reference evidence="3 4" key="1">
    <citation type="submission" date="2021-02" db="EMBL/GenBank/DDBJ databases">
        <title>De Novo genome assembly of isolated myxobacteria.</title>
        <authorList>
            <person name="Stevens D.C."/>
        </authorList>
    </citation>
    <scope>NUCLEOTIDE SEQUENCE [LARGE SCALE GENOMIC DNA]</scope>
    <source>
        <strain evidence="4">SCPEA02</strain>
    </source>
</reference>
<dbReference type="InterPro" id="IPR017853">
    <property type="entry name" value="GH"/>
</dbReference>
<gene>
    <name evidence="3" type="ORF">JY651_35695</name>
</gene>
<feature type="chain" id="PRO_5046091324" description="Glycoside hydrolase family 2 catalytic domain-containing protein" evidence="1">
    <location>
        <begin position="25"/>
        <end position="437"/>
    </location>
</feature>
<dbReference type="Pfam" id="PF02836">
    <property type="entry name" value="Glyco_hydro_2_C"/>
    <property type="match status" value="1"/>
</dbReference>
<dbReference type="Proteomes" id="UP000662747">
    <property type="component" value="Chromosome"/>
</dbReference>
<accession>A0ABX7NNW4</accession>
<dbReference type="SUPFAM" id="SSF51445">
    <property type="entry name" value="(Trans)glycosidases"/>
    <property type="match status" value="1"/>
</dbReference>
<feature type="domain" description="Glycoside hydrolase family 2 catalytic" evidence="2">
    <location>
        <begin position="58"/>
        <end position="243"/>
    </location>
</feature>
<keyword evidence="4" id="KW-1185">Reference proteome</keyword>